<dbReference type="GeneID" id="103384872"/>
<dbReference type="Pfam" id="PF04757">
    <property type="entry name" value="Pex2_Pex12"/>
    <property type="match status" value="1"/>
</dbReference>
<comment type="subcellular location">
    <subcellularLocation>
        <location evidence="2">Peroxisome membrane</location>
        <topology evidence="2">Multi-pass membrane protein</topology>
    </subcellularLocation>
</comment>
<keyword evidence="15" id="KW-1133">Transmembrane helix</keyword>
<evidence type="ECO:0000256" key="4">
    <source>
        <dbReference type="ARBA" id="ARBA00008704"/>
    </source>
</evidence>
<dbReference type="InterPro" id="IPR025654">
    <property type="entry name" value="PEX2/10"/>
</dbReference>
<keyword evidence="11 19" id="KW-0863">Zinc-finger</keyword>
<evidence type="ECO:0000256" key="19">
    <source>
        <dbReference type="PROSITE-ProRule" id="PRU00175"/>
    </source>
</evidence>
<evidence type="ECO:0000256" key="12">
    <source>
        <dbReference type="ARBA" id="ARBA00022786"/>
    </source>
</evidence>
<dbReference type="PANTHER" id="PTHR23350">
    <property type="entry name" value="PEROXISOME ASSEMBLY PROTEIN 10"/>
    <property type="match status" value="1"/>
</dbReference>
<evidence type="ECO:0000256" key="6">
    <source>
        <dbReference type="ARBA" id="ARBA00022448"/>
    </source>
</evidence>
<keyword evidence="8" id="KW-0808">Transferase</keyword>
<keyword evidence="12" id="KW-0833">Ubl conjugation pathway</keyword>
<evidence type="ECO:0000256" key="11">
    <source>
        <dbReference type="ARBA" id="ARBA00022771"/>
    </source>
</evidence>
<dbReference type="Ensembl" id="ENSCSET00000006848.1">
    <property type="protein sequence ID" value="ENSCSEP00000006774.1"/>
    <property type="gene ID" value="ENSCSEG00000004381.1"/>
</dbReference>
<accession>A0A3P8UY79</accession>
<dbReference type="GO" id="GO:0005778">
    <property type="term" value="C:peroxisomal membrane"/>
    <property type="evidence" value="ECO:0007669"/>
    <property type="project" value="UniProtKB-SubCell"/>
</dbReference>
<reference evidence="21" key="2">
    <citation type="submission" date="2025-08" db="UniProtKB">
        <authorList>
            <consortium name="Ensembl"/>
        </authorList>
    </citation>
    <scope>IDENTIFICATION</scope>
</reference>
<sequence length="326" mass="38260">MPLFPANQSQLIRSSQKDAFYQTFLRNNANETFQTLAGSKRWLDWRKEIELLSDLVYYGLTTLSGYQTLGEEYVSIVQVDPTKRRIPSRVRRTLFVLCHAFLPYLLDKFLVCLENELEREQEGISSVRRRRHEASTTCSLESWLRRWIQRAVGLLSESQRRACLPATFVLHQGLTLLHRFHVALFYISGSFYHLSRRMAGISYLRVMGPDSVDGTIRNSYKLLGAVSLLQLLITVSLQLNNLRQRQRARKEWKLYRNLSPQRSDSSSPRVARCILCLEERRHSTSTPCGHLFCWECITEWCNTKAECPLCREKFQPQRLIYLRNYR</sequence>
<comment type="catalytic activity">
    <reaction evidence="1">
        <text>S-ubiquitinyl-[E2 ubiquitin-conjugating enzyme]-L-cysteine + [acceptor protein]-L-lysine = [E2 ubiquitin-conjugating enzyme]-L-cysteine + N(6)-ubiquitinyl-[acceptor protein]-L-lysine.</text>
        <dbReference type="EC" id="2.3.2.27"/>
    </reaction>
</comment>
<dbReference type="GO" id="GO:0008270">
    <property type="term" value="F:zinc ion binding"/>
    <property type="evidence" value="ECO:0007669"/>
    <property type="project" value="UniProtKB-KW"/>
</dbReference>
<evidence type="ECO:0000256" key="10">
    <source>
        <dbReference type="ARBA" id="ARBA00022723"/>
    </source>
</evidence>
<dbReference type="Gene3D" id="3.30.40.10">
    <property type="entry name" value="Zinc/RING finger domain, C3HC4 (zinc finger)"/>
    <property type="match status" value="1"/>
</dbReference>
<dbReference type="GO" id="GO:0061630">
    <property type="term" value="F:ubiquitin protein ligase activity"/>
    <property type="evidence" value="ECO:0007669"/>
    <property type="project" value="UniProtKB-EC"/>
</dbReference>
<evidence type="ECO:0000256" key="8">
    <source>
        <dbReference type="ARBA" id="ARBA00022679"/>
    </source>
</evidence>
<dbReference type="OMA" id="YCDVVQL"/>
<keyword evidence="10" id="KW-0479">Metal-binding</keyword>
<dbReference type="OrthoDB" id="6270329at2759"/>
<keyword evidence="22" id="KW-1185">Reference proteome</keyword>
<evidence type="ECO:0000256" key="5">
    <source>
        <dbReference type="ARBA" id="ARBA00012483"/>
    </source>
</evidence>
<evidence type="ECO:0000256" key="1">
    <source>
        <dbReference type="ARBA" id="ARBA00000900"/>
    </source>
</evidence>
<keyword evidence="6" id="KW-0813">Transport</keyword>
<proteinExistence type="inferred from homology"/>
<keyword evidence="9" id="KW-0812">Transmembrane</keyword>
<organism evidence="21 22">
    <name type="scientific">Cynoglossus semilaevis</name>
    <name type="common">Tongue sole</name>
    <dbReference type="NCBI Taxonomy" id="244447"/>
    <lineage>
        <taxon>Eukaryota</taxon>
        <taxon>Metazoa</taxon>
        <taxon>Chordata</taxon>
        <taxon>Craniata</taxon>
        <taxon>Vertebrata</taxon>
        <taxon>Euteleostomi</taxon>
        <taxon>Actinopterygii</taxon>
        <taxon>Neopterygii</taxon>
        <taxon>Teleostei</taxon>
        <taxon>Neoteleostei</taxon>
        <taxon>Acanthomorphata</taxon>
        <taxon>Carangaria</taxon>
        <taxon>Pleuronectiformes</taxon>
        <taxon>Pleuronectoidei</taxon>
        <taxon>Cynoglossidae</taxon>
        <taxon>Cynoglossinae</taxon>
        <taxon>Cynoglossus</taxon>
    </lineage>
</organism>
<keyword evidence="13" id="KW-0862">Zinc</keyword>
<dbReference type="PROSITE" id="PS00518">
    <property type="entry name" value="ZF_RING_1"/>
    <property type="match status" value="1"/>
</dbReference>
<evidence type="ECO:0000256" key="18">
    <source>
        <dbReference type="ARBA" id="ARBA00045271"/>
    </source>
</evidence>
<evidence type="ECO:0000313" key="22">
    <source>
        <dbReference type="Proteomes" id="UP000265120"/>
    </source>
</evidence>
<dbReference type="GO" id="GO:0016558">
    <property type="term" value="P:protein import into peroxisome matrix"/>
    <property type="evidence" value="ECO:0007669"/>
    <property type="project" value="InterPro"/>
</dbReference>
<keyword evidence="16" id="KW-0472">Membrane</keyword>
<evidence type="ECO:0000313" key="21">
    <source>
        <dbReference type="Ensembl" id="ENSCSEP00000006774.1"/>
    </source>
</evidence>
<evidence type="ECO:0000256" key="2">
    <source>
        <dbReference type="ARBA" id="ARBA00004585"/>
    </source>
</evidence>
<dbReference type="InterPro" id="IPR017907">
    <property type="entry name" value="Znf_RING_CS"/>
</dbReference>
<keyword evidence="17" id="KW-0576">Peroxisome</keyword>
<dbReference type="InParanoid" id="A0A3P8UY79"/>
<reference evidence="21 22" key="1">
    <citation type="journal article" date="2014" name="Nat. Genet.">
        <title>Whole-genome sequence of a flatfish provides insights into ZW sex chromosome evolution and adaptation to a benthic lifestyle.</title>
        <authorList>
            <person name="Chen S."/>
            <person name="Zhang G."/>
            <person name="Shao C."/>
            <person name="Huang Q."/>
            <person name="Liu G."/>
            <person name="Zhang P."/>
            <person name="Song W."/>
            <person name="An N."/>
            <person name="Chalopin D."/>
            <person name="Volff J.N."/>
            <person name="Hong Y."/>
            <person name="Li Q."/>
            <person name="Sha Z."/>
            <person name="Zhou H."/>
            <person name="Xie M."/>
            <person name="Yu Q."/>
            <person name="Liu Y."/>
            <person name="Xiang H."/>
            <person name="Wang N."/>
            <person name="Wu K."/>
            <person name="Yang C."/>
            <person name="Zhou Q."/>
            <person name="Liao X."/>
            <person name="Yang L."/>
            <person name="Hu Q."/>
            <person name="Zhang J."/>
            <person name="Meng L."/>
            <person name="Jin L."/>
            <person name="Tian Y."/>
            <person name="Lian J."/>
            <person name="Yang J."/>
            <person name="Miao G."/>
            <person name="Liu S."/>
            <person name="Liang Z."/>
            <person name="Yan F."/>
            <person name="Li Y."/>
            <person name="Sun B."/>
            <person name="Zhang H."/>
            <person name="Zhang J."/>
            <person name="Zhu Y."/>
            <person name="Du M."/>
            <person name="Zhao Y."/>
            <person name="Schartl M."/>
            <person name="Tang Q."/>
            <person name="Wang J."/>
        </authorList>
    </citation>
    <scope>NUCLEOTIDE SEQUENCE</scope>
</reference>
<dbReference type="SUPFAM" id="SSF57850">
    <property type="entry name" value="RING/U-box"/>
    <property type="match status" value="1"/>
</dbReference>
<dbReference type="InterPro" id="IPR006845">
    <property type="entry name" value="Pex_N"/>
</dbReference>
<name>A0A3P8UY79_CYNSE</name>
<evidence type="ECO:0000256" key="9">
    <source>
        <dbReference type="ARBA" id="ARBA00022692"/>
    </source>
</evidence>
<evidence type="ECO:0000256" key="15">
    <source>
        <dbReference type="ARBA" id="ARBA00022989"/>
    </source>
</evidence>
<comment type="function">
    <text evidence="18">E3 ubiquitin-protein ligase component of a retrotranslocation channel required for peroxisome organization by mediating export of the PEX5 receptor from peroxisomes to the cytosol, thereby promoting PEX5 recycling. The retrotranslocation channel is composed of PEX2, PEX10 and PEX12; each subunit contributing transmembrane segments that coassemble into an open channel that specifically allows the passage of PEX5 through the peroxisomal membrane. PEX10 also regulates PEX5 recycling by acting as a E3 ubiquitin-protein ligase. When PEX5 recycling is compromised, PEX10 catalyzes polyubiquitination of PEX5 during its passage through the retrotranslocation channel, leading to its degradation.</text>
</comment>
<dbReference type="GeneTree" id="ENSGT00510000048446"/>
<dbReference type="PROSITE" id="PS50089">
    <property type="entry name" value="ZF_RING_2"/>
    <property type="match status" value="1"/>
</dbReference>
<protein>
    <recommendedName>
        <fullName evidence="5">RING-type E3 ubiquitin transferase</fullName>
        <ecNumber evidence="5">2.3.2.27</ecNumber>
    </recommendedName>
</protein>
<evidence type="ECO:0000256" key="17">
    <source>
        <dbReference type="ARBA" id="ARBA00023140"/>
    </source>
</evidence>
<evidence type="ECO:0000259" key="20">
    <source>
        <dbReference type="PROSITE" id="PS50089"/>
    </source>
</evidence>
<dbReference type="PANTHER" id="PTHR23350:SF0">
    <property type="entry name" value="PEROXISOME BIOGENESIS FACTOR 10"/>
    <property type="match status" value="1"/>
</dbReference>
<dbReference type="RefSeq" id="XP_008316784.1">
    <property type="nucleotide sequence ID" value="XM_008318562.3"/>
</dbReference>
<evidence type="ECO:0000256" key="7">
    <source>
        <dbReference type="ARBA" id="ARBA00022593"/>
    </source>
</evidence>
<evidence type="ECO:0000256" key="3">
    <source>
        <dbReference type="ARBA" id="ARBA00004906"/>
    </source>
</evidence>
<keyword evidence="14" id="KW-0653">Protein transport</keyword>
<dbReference type="Pfam" id="PF13639">
    <property type="entry name" value="zf-RING_2"/>
    <property type="match status" value="1"/>
</dbReference>
<evidence type="ECO:0000256" key="16">
    <source>
        <dbReference type="ARBA" id="ARBA00023136"/>
    </source>
</evidence>
<feature type="domain" description="RING-type" evidence="20">
    <location>
        <begin position="273"/>
        <end position="311"/>
    </location>
</feature>
<keyword evidence="7" id="KW-0962">Peroxisome biogenesis</keyword>
<comment type="similarity">
    <text evidence="4">Belongs to the pex2/pex10/pex12 family.</text>
</comment>
<dbReference type="AlphaFoldDB" id="A0A3P8UY79"/>
<dbReference type="InterPro" id="IPR001841">
    <property type="entry name" value="Znf_RING"/>
</dbReference>
<dbReference type="FunCoup" id="A0A3P8UY79">
    <property type="interactions" value="1231"/>
</dbReference>
<dbReference type="Proteomes" id="UP000265120">
    <property type="component" value="Chromosome 10"/>
</dbReference>
<dbReference type="KEGG" id="csem:103384872"/>
<evidence type="ECO:0000256" key="14">
    <source>
        <dbReference type="ARBA" id="ARBA00022927"/>
    </source>
</evidence>
<dbReference type="FunFam" id="3.30.40.10:FF:000332">
    <property type="entry name" value="Peroxisome biogenesis factor 10"/>
    <property type="match status" value="1"/>
</dbReference>
<dbReference type="STRING" id="244447.ENSCSEP00000006774"/>
<dbReference type="SMART" id="SM00184">
    <property type="entry name" value="RING"/>
    <property type="match status" value="1"/>
</dbReference>
<reference evidence="21" key="3">
    <citation type="submission" date="2025-09" db="UniProtKB">
        <authorList>
            <consortium name="Ensembl"/>
        </authorList>
    </citation>
    <scope>IDENTIFICATION</scope>
</reference>
<comment type="pathway">
    <text evidence="3">Protein modification; protein ubiquitination.</text>
</comment>
<dbReference type="CDD" id="cd16527">
    <property type="entry name" value="RING-HC_PEX10"/>
    <property type="match status" value="1"/>
</dbReference>
<dbReference type="EC" id="2.3.2.27" evidence="5"/>
<dbReference type="CTD" id="5192"/>
<evidence type="ECO:0000256" key="13">
    <source>
        <dbReference type="ARBA" id="ARBA00022833"/>
    </source>
</evidence>
<dbReference type="InterPro" id="IPR013083">
    <property type="entry name" value="Znf_RING/FYVE/PHD"/>
</dbReference>